<evidence type="ECO:0000313" key="3">
    <source>
        <dbReference type="Proteomes" id="UP001209878"/>
    </source>
</evidence>
<keyword evidence="3" id="KW-1185">Reference proteome</keyword>
<protein>
    <submittedName>
        <fullName evidence="2">Uncharacterized protein</fullName>
    </submittedName>
</protein>
<accession>A0AAD9NEQ1</accession>
<comment type="caution">
    <text evidence="2">The sequence shown here is derived from an EMBL/GenBank/DDBJ whole genome shotgun (WGS) entry which is preliminary data.</text>
</comment>
<feature type="region of interest" description="Disordered" evidence="1">
    <location>
        <begin position="1"/>
        <end position="68"/>
    </location>
</feature>
<gene>
    <name evidence="2" type="ORF">NP493_1346g00010</name>
</gene>
<proteinExistence type="predicted"/>
<evidence type="ECO:0000313" key="2">
    <source>
        <dbReference type="EMBL" id="KAK2165863.1"/>
    </source>
</evidence>
<reference evidence="2" key="1">
    <citation type="journal article" date="2023" name="Mol. Biol. Evol.">
        <title>Third-Generation Sequencing Reveals the Adaptive Role of the Epigenome in Three Deep-Sea Polychaetes.</title>
        <authorList>
            <person name="Perez M."/>
            <person name="Aroh O."/>
            <person name="Sun Y."/>
            <person name="Lan Y."/>
            <person name="Juniper S.K."/>
            <person name="Young C.R."/>
            <person name="Angers B."/>
            <person name="Qian P.Y."/>
        </authorList>
    </citation>
    <scope>NUCLEOTIDE SEQUENCE</scope>
    <source>
        <strain evidence="2">R07B-5</strain>
    </source>
</reference>
<dbReference type="AlphaFoldDB" id="A0AAD9NEQ1"/>
<dbReference type="Proteomes" id="UP001209878">
    <property type="component" value="Unassembled WGS sequence"/>
</dbReference>
<organism evidence="2 3">
    <name type="scientific">Ridgeia piscesae</name>
    <name type="common">Tubeworm</name>
    <dbReference type="NCBI Taxonomy" id="27915"/>
    <lineage>
        <taxon>Eukaryota</taxon>
        <taxon>Metazoa</taxon>
        <taxon>Spiralia</taxon>
        <taxon>Lophotrochozoa</taxon>
        <taxon>Annelida</taxon>
        <taxon>Polychaeta</taxon>
        <taxon>Sedentaria</taxon>
        <taxon>Canalipalpata</taxon>
        <taxon>Sabellida</taxon>
        <taxon>Siboglinidae</taxon>
        <taxon>Ridgeia</taxon>
    </lineage>
</organism>
<sequence length="191" mass="20555">MAAAYGKTRSKGKAKSLKIEAEPESAEASGSEGDTKRQLRRPIPFPLPASGEPIHHVSVPESSELSSPLTVPNLNSGGIEPSINDLTDALQMTDIGSTEVEDLLEQALDLNRRLKAELANRIALGESTPEFPTDLKLDGQHSFACGESRGRVPVLPPLAQHNKVGAGSVDRRHKQPQDHRPLPTSHKNNKA</sequence>
<feature type="compositionally biased region" description="Low complexity" evidence="1">
    <location>
        <begin position="56"/>
        <end position="68"/>
    </location>
</feature>
<evidence type="ECO:0000256" key="1">
    <source>
        <dbReference type="SAM" id="MobiDB-lite"/>
    </source>
</evidence>
<dbReference type="EMBL" id="JAODUO010001345">
    <property type="protein sequence ID" value="KAK2165863.1"/>
    <property type="molecule type" value="Genomic_DNA"/>
</dbReference>
<feature type="region of interest" description="Disordered" evidence="1">
    <location>
        <begin position="148"/>
        <end position="191"/>
    </location>
</feature>
<name>A0AAD9NEQ1_RIDPI</name>